<name>A0AAV4YF46_CAEEX</name>
<dbReference type="EMBL" id="BPLR01019160">
    <property type="protein sequence ID" value="GIZ04870.1"/>
    <property type="molecule type" value="Genomic_DNA"/>
</dbReference>
<keyword evidence="2" id="KW-1185">Reference proteome</keyword>
<proteinExistence type="predicted"/>
<evidence type="ECO:0000313" key="1">
    <source>
        <dbReference type="EMBL" id="GIZ04870.1"/>
    </source>
</evidence>
<comment type="caution">
    <text evidence="1">The sequence shown here is derived from an EMBL/GenBank/DDBJ whole genome shotgun (WGS) entry which is preliminary data.</text>
</comment>
<reference evidence="1 2" key="1">
    <citation type="submission" date="2021-06" db="EMBL/GenBank/DDBJ databases">
        <title>Caerostris extrusa draft genome.</title>
        <authorList>
            <person name="Kono N."/>
            <person name="Arakawa K."/>
        </authorList>
    </citation>
    <scope>NUCLEOTIDE SEQUENCE [LARGE SCALE GENOMIC DNA]</scope>
</reference>
<evidence type="ECO:0000313" key="2">
    <source>
        <dbReference type="Proteomes" id="UP001054945"/>
    </source>
</evidence>
<organism evidence="1 2">
    <name type="scientific">Caerostris extrusa</name>
    <name type="common">Bark spider</name>
    <name type="synonym">Caerostris bankana</name>
    <dbReference type="NCBI Taxonomy" id="172846"/>
    <lineage>
        <taxon>Eukaryota</taxon>
        <taxon>Metazoa</taxon>
        <taxon>Ecdysozoa</taxon>
        <taxon>Arthropoda</taxon>
        <taxon>Chelicerata</taxon>
        <taxon>Arachnida</taxon>
        <taxon>Araneae</taxon>
        <taxon>Araneomorphae</taxon>
        <taxon>Entelegynae</taxon>
        <taxon>Araneoidea</taxon>
        <taxon>Araneidae</taxon>
        <taxon>Caerostris</taxon>
    </lineage>
</organism>
<sequence>MSLDKDIKSPPYLNRSENSTVKCVCSYDMKLHQKPYTFLSRAPIFVRSHVDTHYRSRSASAPPICPLSIIPLVRSQLNGIA</sequence>
<dbReference type="Proteomes" id="UP001054945">
    <property type="component" value="Unassembled WGS sequence"/>
</dbReference>
<gene>
    <name evidence="1" type="ORF">CEXT_624581</name>
</gene>
<dbReference type="AlphaFoldDB" id="A0AAV4YF46"/>
<protein>
    <submittedName>
        <fullName evidence="1">Uncharacterized protein</fullName>
    </submittedName>
</protein>
<accession>A0AAV4YF46</accession>